<evidence type="ECO:0000313" key="2">
    <source>
        <dbReference type="EMBL" id="TCJ00943.1"/>
    </source>
</evidence>
<gene>
    <name evidence="2" type="ORF">E0Y62_26425</name>
</gene>
<dbReference type="OrthoDB" id="2381403at2"/>
<evidence type="ECO:0000313" key="3">
    <source>
        <dbReference type="Proteomes" id="UP000293846"/>
    </source>
</evidence>
<keyword evidence="1" id="KW-0812">Transmembrane</keyword>
<protein>
    <recommendedName>
        <fullName evidence="4">DUF4871 domain-containing protein</fullName>
    </recommendedName>
</protein>
<organism evidence="2 3">
    <name type="scientific">Cytobacillus praedii</name>
    <dbReference type="NCBI Taxonomy" id="1742358"/>
    <lineage>
        <taxon>Bacteria</taxon>
        <taxon>Bacillati</taxon>
        <taxon>Bacillota</taxon>
        <taxon>Bacilli</taxon>
        <taxon>Bacillales</taxon>
        <taxon>Bacillaceae</taxon>
        <taxon>Cytobacillus</taxon>
    </lineage>
</organism>
<proteinExistence type="predicted"/>
<keyword evidence="3" id="KW-1185">Reference proteome</keyword>
<dbReference type="AlphaFoldDB" id="A0A4R1AMI2"/>
<reference evidence="2 3" key="1">
    <citation type="submission" date="2019-03" db="EMBL/GenBank/DDBJ databases">
        <authorList>
            <person name="Jensen L."/>
            <person name="Storgaard J."/>
            <person name="Sulaj E."/>
            <person name="Schramm A."/>
            <person name="Marshall I.P.G."/>
        </authorList>
    </citation>
    <scope>NUCLEOTIDE SEQUENCE [LARGE SCALE GENOMIC DNA]</scope>
    <source>
        <strain evidence="2 3">2017H2G3</strain>
    </source>
</reference>
<dbReference type="STRING" id="1742358.GCA_001439605_00227"/>
<comment type="caution">
    <text evidence="2">The sequence shown here is derived from an EMBL/GenBank/DDBJ whole genome shotgun (WGS) entry which is preliminary data.</text>
</comment>
<dbReference type="EMBL" id="SJTH01000099">
    <property type="protein sequence ID" value="TCJ00943.1"/>
    <property type="molecule type" value="Genomic_DNA"/>
</dbReference>
<feature type="transmembrane region" description="Helical" evidence="1">
    <location>
        <begin position="47"/>
        <end position="65"/>
    </location>
</feature>
<name>A0A4R1AMI2_9BACI</name>
<sequence length="340" mass="38892">MEKDLNNLRKAMDSSTHKGIHFTENHKEKIRAAVYRENLAVKKKPKLSIYLITTLAASLFVLLFYTNIIDNLSINKNNIQGTNQSLANEWEVRYHYSRNGKTLFSVFPDPYLYAGKTFGYMISFKEPFEKYEGKKLKIFAIHKETGERVKVLPSTKITEPSSGYTSLGRFTTRLLIPKGGLWRYEFYFNNKLYGDVVLEVRDESTLPVNIPNFVQRRDFEKIDWNRRAVNLGNHIMGNENKSGVIGADKPSLGINQKWMWLLWGIENPKETKVTVVGFHRETKTAHQILTAGWTISLGGENKGADAHAPSSVNLPLSGEWAIILYVDGKIFDILVYNITH</sequence>
<keyword evidence="1" id="KW-1133">Transmembrane helix</keyword>
<keyword evidence="1" id="KW-0472">Membrane</keyword>
<evidence type="ECO:0000256" key="1">
    <source>
        <dbReference type="SAM" id="Phobius"/>
    </source>
</evidence>
<dbReference type="RefSeq" id="WP_131239511.1">
    <property type="nucleotide sequence ID" value="NZ_CP183326.1"/>
</dbReference>
<evidence type="ECO:0008006" key="4">
    <source>
        <dbReference type="Google" id="ProtNLM"/>
    </source>
</evidence>
<accession>A0A4R1AMI2</accession>
<dbReference type="Proteomes" id="UP000293846">
    <property type="component" value="Unassembled WGS sequence"/>
</dbReference>
<dbReference type="Gene3D" id="2.60.40.3830">
    <property type="match status" value="2"/>
</dbReference>